<feature type="compositionally biased region" description="Basic and acidic residues" evidence="5">
    <location>
        <begin position="292"/>
        <end position="319"/>
    </location>
</feature>
<reference evidence="6 7" key="1">
    <citation type="journal article" date="2018" name="Mol. Biol. Evol.">
        <title>Broad Genomic Sampling Reveals a Smut Pathogenic Ancestry of the Fungal Clade Ustilaginomycotina.</title>
        <authorList>
            <person name="Kijpornyongpan T."/>
            <person name="Mondo S.J."/>
            <person name="Barry K."/>
            <person name="Sandor L."/>
            <person name="Lee J."/>
            <person name="Lipzen A."/>
            <person name="Pangilinan J."/>
            <person name="LaButti K."/>
            <person name="Hainaut M."/>
            <person name="Henrissat B."/>
            <person name="Grigoriev I.V."/>
            <person name="Spatafora J.W."/>
            <person name="Aime M.C."/>
        </authorList>
    </citation>
    <scope>NUCLEOTIDE SEQUENCE [LARGE SCALE GENOMIC DNA]</scope>
    <source>
        <strain evidence="6 7">MCA 3882</strain>
    </source>
</reference>
<evidence type="ECO:0000256" key="3">
    <source>
        <dbReference type="ARBA" id="ARBA00022705"/>
    </source>
</evidence>
<dbReference type="OrthoDB" id="514823at2759"/>
<dbReference type="Gene3D" id="3.90.1030.20">
    <property type="entry name" value="DNA polymerase delta, p66 (Cdc27) subunit, wHTH domain"/>
    <property type="match status" value="1"/>
</dbReference>
<dbReference type="GO" id="GO:0003887">
    <property type="term" value="F:DNA-directed DNA polymerase activity"/>
    <property type="evidence" value="ECO:0007669"/>
    <property type="project" value="TreeGrafter"/>
</dbReference>
<dbReference type="GO" id="GO:0006271">
    <property type="term" value="P:DNA strand elongation involved in DNA replication"/>
    <property type="evidence" value="ECO:0007669"/>
    <property type="project" value="TreeGrafter"/>
</dbReference>
<dbReference type="PANTHER" id="PTHR17598:SF13">
    <property type="entry name" value="DNA POLYMERASE DELTA SUBUNIT 3"/>
    <property type="match status" value="1"/>
</dbReference>
<dbReference type="Proteomes" id="UP000245771">
    <property type="component" value="Unassembled WGS sequence"/>
</dbReference>
<feature type="region of interest" description="Disordered" evidence="5">
    <location>
        <begin position="179"/>
        <end position="474"/>
    </location>
</feature>
<dbReference type="STRING" id="1280837.A0A316VJM5"/>
<keyword evidence="7" id="KW-1185">Reference proteome</keyword>
<evidence type="ECO:0000256" key="5">
    <source>
        <dbReference type="SAM" id="MobiDB-lite"/>
    </source>
</evidence>
<feature type="compositionally biased region" description="Polar residues" evidence="5">
    <location>
        <begin position="464"/>
        <end position="474"/>
    </location>
</feature>
<dbReference type="InterPro" id="IPR019038">
    <property type="entry name" value="POLD3"/>
</dbReference>
<dbReference type="GO" id="GO:0043625">
    <property type="term" value="C:delta DNA polymerase complex"/>
    <property type="evidence" value="ECO:0007669"/>
    <property type="project" value="InterPro"/>
</dbReference>
<keyword evidence="4" id="KW-0539">Nucleus</keyword>
<dbReference type="InterPro" id="IPR041913">
    <property type="entry name" value="POLD3_sf"/>
</dbReference>
<organism evidence="6 7">
    <name type="scientific">Meira miltonrushii</name>
    <dbReference type="NCBI Taxonomy" id="1280837"/>
    <lineage>
        <taxon>Eukaryota</taxon>
        <taxon>Fungi</taxon>
        <taxon>Dikarya</taxon>
        <taxon>Basidiomycota</taxon>
        <taxon>Ustilaginomycotina</taxon>
        <taxon>Exobasidiomycetes</taxon>
        <taxon>Exobasidiales</taxon>
        <taxon>Brachybasidiaceae</taxon>
        <taxon>Meira</taxon>
    </lineage>
</organism>
<dbReference type="GO" id="GO:0006297">
    <property type="term" value="P:nucleotide-excision repair, DNA gap filling"/>
    <property type="evidence" value="ECO:0007669"/>
    <property type="project" value="TreeGrafter"/>
</dbReference>
<feature type="compositionally biased region" description="Basic residues" evidence="5">
    <location>
        <begin position="364"/>
        <end position="376"/>
    </location>
</feature>
<dbReference type="GeneID" id="37023526"/>
<evidence type="ECO:0000313" key="6">
    <source>
        <dbReference type="EMBL" id="PWN35705.1"/>
    </source>
</evidence>
<feature type="compositionally biased region" description="Polar residues" evidence="5">
    <location>
        <begin position="181"/>
        <end position="191"/>
    </location>
</feature>
<dbReference type="RefSeq" id="XP_025356007.1">
    <property type="nucleotide sequence ID" value="XM_025501745.1"/>
</dbReference>
<dbReference type="EMBL" id="KZ819603">
    <property type="protein sequence ID" value="PWN35705.1"/>
    <property type="molecule type" value="Genomic_DNA"/>
</dbReference>
<dbReference type="AlphaFoldDB" id="A0A316VJM5"/>
<dbReference type="InParanoid" id="A0A316VJM5"/>
<feature type="compositionally biased region" description="Basic and acidic residues" evidence="5">
    <location>
        <begin position="197"/>
        <end position="216"/>
    </location>
</feature>
<dbReference type="Pfam" id="PF09507">
    <property type="entry name" value="CDC27"/>
    <property type="match status" value="1"/>
</dbReference>
<feature type="compositionally biased region" description="Basic and acidic residues" evidence="5">
    <location>
        <begin position="234"/>
        <end position="254"/>
    </location>
</feature>
<evidence type="ECO:0000256" key="2">
    <source>
        <dbReference type="ARBA" id="ARBA00017589"/>
    </source>
</evidence>
<dbReference type="GO" id="GO:1904161">
    <property type="term" value="P:DNA synthesis involved in UV-damage excision repair"/>
    <property type="evidence" value="ECO:0007669"/>
    <property type="project" value="TreeGrafter"/>
</dbReference>
<evidence type="ECO:0000256" key="4">
    <source>
        <dbReference type="ARBA" id="ARBA00023242"/>
    </source>
</evidence>
<name>A0A316VJM5_9BASI</name>
<keyword evidence="3" id="KW-0235">DNA replication</keyword>
<dbReference type="PANTHER" id="PTHR17598">
    <property type="entry name" value="DNA POLYMERASE DELTA SUBUNIT 3"/>
    <property type="match status" value="1"/>
</dbReference>
<gene>
    <name evidence="6" type="ORF">FA14DRAFT_189645</name>
</gene>
<feature type="compositionally biased region" description="Basic and acidic residues" evidence="5">
    <location>
        <begin position="423"/>
        <end position="440"/>
    </location>
</feature>
<feature type="compositionally biased region" description="Basic residues" evidence="5">
    <location>
        <begin position="412"/>
        <end position="421"/>
    </location>
</feature>
<evidence type="ECO:0000313" key="7">
    <source>
        <dbReference type="Proteomes" id="UP000245771"/>
    </source>
</evidence>
<feature type="compositionally biased region" description="Acidic residues" evidence="5">
    <location>
        <begin position="393"/>
        <end position="405"/>
    </location>
</feature>
<feature type="compositionally biased region" description="Basic and acidic residues" evidence="5">
    <location>
        <begin position="377"/>
        <end position="392"/>
    </location>
</feature>
<accession>A0A316VJM5</accession>
<evidence type="ECO:0000256" key="1">
    <source>
        <dbReference type="ARBA" id="ARBA00004123"/>
    </source>
</evidence>
<feature type="compositionally biased region" description="Acidic residues" evidence="5">
    <location>
        <begin position="263"/>
        <end position="272"/>
    </location>
</feature>
<sequence length="474" mass="51922">MDEKVLVSIERRLIQDSKPVTAKLIAIQHQIHINKARSYMESFLQQQEKSNESLPYALYSLTGQVHAKSVLDIDSQKTDDSMELDGINKSMQGSHKAVYLSDSEHLEETKKLFAQSPIVSLYALSPPLPNTSTKVQKVAALSQLPSIQHELKNTPEYVNAWSETGYGAHLGGIAPAKDITRSGQNKASSSGIVPIKQDTKPDIKPPAKASETKPSSKAESSSKLNFGASTKSTTKKEKEETNKKAAEKKSDTTKAKKTSKQIDDDEEEDEDTPIGYVGDSKMSTDVPVEQGGAERKRADASDKPLSAQEEKRRRQKQELMDMMDEDKDGNADPDVPIGDSTATSMMGGEGKETDHAQTNAQPGTKKRVQKERKVIRKERYTNEKGYKQTRDVEEVELYTTDESDGESEKTTKKAPAKKAPAKSKSETKKTTDAESSKKEQAAPASAPSAPPPKKTTNKAAGGQSKLSSFFTKKT</sequence>
<comment type="subcellular location">
    <subcellularLocation>
        <location evidence="1">Nucleus</location>
    </subcellularLocation>
</comment>
<protein>
    <recommendedName>
        <fullName evidence="2">DNA polymerase delta subunit 3</fullName>
    </recommendedName>
</protein>
<proteinExistence type="predicted"/>